<dbReference type="Proteomes" id="UP000824782">
    <property type="component" value="Unassembled WGS sequence"/>
</dbReference>
<dbReference type="PROSITE" id="PS50092">
    <property type="entry name" value="TSP1"/>
    <property type="match status" value="1"/>
</dbReference>
<dbReference type="EMBL" id="WNYA01035860">
    <property type="protein sequence ID" value="KAG8536947.1"/>
    <property type="molecule type" value="Genomic_DNA"/>
</dbReference>
<dbReference type="Gene3D" id="2.20.100.10">
    <property type="entry name" value="Thrombospondin type-1 (TSP1) repeat"/>
    <property type="match status" value="1"/>
</dbReference>
<dbReference type="FunFam" id="2.20.100.10:FF:000020">
    <property type="entry name" value="Thrombospondin type 1 domain containing 7A"/>
    <property type="match status" value="1"/>
</dbReference>
<evidence type="ECO:0000313" key="1">
    <source>
        <dbReference type="EMBL" id="KAG8536947.1"/>
    </source>
</evidence>
<name>A0AAV6YIJ7_ENGPU</name>
<accession>A0AAV6YIJ7</accession>
<dbReference type="InterPro" id="IPR000884">
    <property type="entry name" value="TSP1_rpt"/>
</dbReference>
<proteinExistence type="predicted"/>
<dbReference type="InterPro" id="IPR036383">
    <property type="entry name" value="TSP1_rpt_sf"/>
</dbReference>
<gene>
    <name evidence="1" type="ORF">GDO81_025364</name>
</gene>
<reference evidence="1" key="1">
    <citation type="thesis" date="2020" institute="ProQuest LLC" country="789 East Eisenhower Parkway, Ann Arbor, MI, USA">
        <title>Comparative Genomics and Chromosome Evolution.</title>
        <authorList>
            <person name="Mudd A.B."/>
        </authorList>
    </citation>
    <scope>NUCLEOTIDE SEQUENCE</scope>
    <source>
        <strain evidence="1">237g6f4</strain>
        <tissue evidence="1">Blood</tissue>
    </source>
</reference>
<protein>
    <submittedName>
        <fullName evidence="1">Uncharacterized protein</fullName>
    </submittedName>
</protein>
<comment type="caution">
    <text evidence="1">The sequence shown here is derived from an EMBL/GenBank/DDBJ whole genome shotgun (WGS) entry which is preliminary data.</text>
</comment>
<dbReference type="AlphaFoldDB" id="A0AAV6YIJ7"/>
<evidence type="ECO:0000313" key="2">
    <source>
        <dbReference type="Proteomes" id="UP000824782"/>
    </source>
</evidence>
<feature type="non-terminal residue" evidence="1">
    <location>
        <position position="1"/>
    </location>
</feature>
<keyword evidence="2" id="KW-1185">Reference proteome</keyword>
<organism evidence="1 2">
    <name type="scientific">Engystomops pustulosus</name>
    <name type="common">Tungara frog</name>
    <name type="synonym">Physalaemus pustulosus</name>
    <dbReference type="NCBI Taxonomy" id="76066"/>
    <lineage>
        <taxon>Eukaryota</taxon>
        <taxon>Metazoa</taxon>
        <taxon>Chordata</taxon>
        <taxon>Craniata</taxon>
        <taxon>Vertebrata</taxon>
        <taxon>Euteleostomi</taxon>
        <taxon>Amphibia</taxon>
        <taxon>Batrachia</taxon>
        <taxon>Anura</taxon>
        <taxon>Neobatrachia</taxon>
        <taxon>Hyloidea</taxon>
        <taxon>Leptodactylidae</taxon>
        <taxon>Leiuperinae</taxon>
        <taxon>Engystomops</taxon>
    </lineage>
</organism>
<sequence length="176" mass="19765">GFRPVEAEFCAEPPPSTVQLCNIPCPSDCLVSPWTEWGPCIHENCLDPHGRKGFKFRRREVVVEPPKTSGNCPHVVESVPCEDPVCYRWAVSGQLHCVPENGECGHGKYDINTTCLGENGESPRHYLPSLQFHFGRYHGNSSWILVVGGLVQCFVEKLCRIEESPEENCLYGATYW</sequence>